<feature type="chain" id="PRO_5046718385" evidence="1">
    <location>
        <begin position="21"/>
        <end position="537"/>
    </location>
</feature>
<name>A0ABX2ECT0_9BURK</name>
<keyword evidence="1" id="KW-0732">Signal</keyword>
<protein>
    <submittedName>
        <fullName evidence="2">Uncharacterized protein</fullName>
    </submittedName>
</protein>
<gene>
    <name evidence="2" type="ORF">HLB44_02040</name>
</gene>
<accession>A0ABX2ECT0</accession>
<evidence type="ECO:0000256" key="1">
    <source>
        <dbReference type="SAM" id="SignalP"/>
    </source>
</evidence>
<comment type="caution">
    <text evidence="2">The sequence shown here is derived from an EMBL/GenBank/DDBJ whole genome shotgun (WGS) entry which is preliminary data.</text>
</comment>
<dbReference type="Proteomes" id="UP000737171">
    <property type="component" value="Unassembled WGS sequence"/>
</dbReference>
<evidence type="ECO:0000313" key="3">
    <source>
        <dbReference type="Proteomes" id="UP000737171"/>
    </source>
</evidence>
<feature type="signal peptide" evidence="1">
    <location>
        <begin position="1"/>
        <end position="20"/>
    </location>
</feature>
<proteinExistence type="predicted"/>
<sequence>MNVRALLLSLFVTAPLAVQAGSVVCPASTPVQGAAVRGAEPVFPADNWWNLDIRSAPVDANSAAFISFINNGGTRRLHPDFGGEESSGSVSIYGMPYAVVDGAQVKSRVSFLYDDESDGVGQAFYPIPIQSITQPHWVEGGAPANVDQRSSSDRHLLMVDCSNNHLYELYNVWYDGSGWRAGSGAFFDMNTNNRRPNGWTSADAAGLAIFPGLVRYDEVYDLTLSEIGHAFRVTVRATNGYVWPASHRAGSTAGALPMGARLRLKASVNGADPALRTSDPNLRKIFRAMQKHGLIVADNGSDLYVTGTFDTRWDNGVLNPAFRLLSASDFDVIQLGWNPVGTAPVLSTLGITPSSVSGGSSATGSVQLSAAAPAGGAVITLASSSSAALVPSSVTVAQGASSANFTITTTSVSATTTANVTASYAGVSKTTALTVTKAAAMPALTSLVLQPRSVVGGQSATGVIGLAGPAPAGGVLVTLGSSTPAWAAVPASVTVPAGASSASFTITTVVAPRNRGVTISAKAPVGARAAGLTITRN</sequence>
<dbReference type="RefSeq" id="WP_173120081.1">
    <property type="nucleotide sequence ID" value="NZ_JABRWJ010000001.1"/>
</dbReference>
<organism evidence="2 3">
    <name type="scientific">Pseudaquabacterium terrae</name>
    <dbReference type="NCBI Taxonomy" id="2732868"/>
    <lineage>
        <taxon>Bacteria</taxon>
        <taxon>Pseudomonadati</taxon>
        <taxon>Pseudomonadota</taxon>
        <taxon>Betaproteobacteria</taxon>
        <taxon>Burkholderiales</taxon>
        <taxon>Sphaerotilaceae</taxon>
        <taxon>Pseudaquabacterium</taxon>
    </lineage>
</organism>
<reference evidence="2 3" key="1">
    <citation type="submission" date="2020-05" db="EMBL/GenBank/DDBJ databases">
        <title>Aquincola sp. isolate from soil.</title>
        <authorList>
            <person name="Han J."/>
            <person name="Kim D.-U."/>
        </authorList>
    </citation>
    <scope>NUCLEOTIDE SEQUENCE [LARGE SCALE GENOMIC DNA]</scope>
    <source>
        <strain evidence="2 3">S2</strain>
    </source>
</reference>
<keyword evidence="3" id="KW-1185">Reference proteome</keyword>
<dbReference type="EMBL" id="JABRWJ010000001">
    <property type="protein sequence ID" value="NRF65758.1"/>
    <property type="molecule type" value="Genomic_DNA"/>
</dbReference>
<evidence type="ECO:0000313" key="2">
    <source>
        <dbReference type="EMBL" id="NRF65758.1"/>
    </source>
</evidence>